<dbReference type="RefSeq" id="WP_011143465.1">
    <property type="nucleotide sequence ID" value="NC_005125.1"/>
</dbReference>
<dbReference type="Pfam" id="PF14255">
    <property type="entry name" value="Zn_ribbon_21"/>
    <property type="match status" value="1"/>
</dbReference>
<dbReference type="InterPro" id="IPR017143">
    <property type="entry name" value="UCP037225"/>
</dbReference>
<dbReference type="PATRIC" id="fig|251221.4.peg.3509"/>
<protein>
    <submittedName>
        <fullName evidence="1">Gsl3476 protein</fullName>
    </submittedName>
</protein>
<reference evidence="1 2" key="1">
    <citation type="journal article" date="2003" name="DNA Res.">
        <title>Complete genome structure of Gloeobacter violaceus PCC 7421, a cyanobacterium that lacks thylakoids.</title>
        <authorList>
            <person name="Nakamura Y."/>
            <person name="Kaneko T."/>
            <person name="Sato S."/>
            <person name="Mimuro M."/>
            <person name="Miyashita H."/>
            <person name="Tsuchiya T."/>
            <person name="Sasamoto S."/>
            <person name="Watanabe A."/>
            <person name="Kawashima K."/>
            <person name="Kishida Y."/>
            <person name="Kiyokawa C."/>
            <person name="Kohara M."/>
            <person name="Matsumoto M."/>
            <person name="Matsuno A."/>
            <person name="Nakazaki N."/>
            <person name="Shimpo S."/>
            <person name="Takeuchi C."/>
            <person name="Yamada M."/>
            <person name="Tabata S."/>
        </authorList>
    </citation>
    <scope>NUCLEOTIDE SEQUENCE [LARGE SCALE GENOMIC DNA]</scope>
    <source>
        <strain evidence="2">ATCC 29082 / PCC 7421</strain>
    </source>
</reference>
<organism evidence="1 2">
    <name type="scientific">Gloeobacter violaceus (strain ATCC 29082 / PCC 7421)</name>
    <dbReference type="NCBI Taxonomy" id="251221"/>
    <lineage>
        <taxon>Bacteria</taxon>
        <taxon>Bacillati</taxon>
        <taxon>Cyanobacteriota</taxon>
        <taxon>Cyanophyceae</taxon>
        <taxon>Gloeobacterales</taxon>
        <taxon>Gloeobacteraceae</taxon>
        <taxon>Gloeobacter</taxon>
    </lineage>
</organism>
<dbReference type="KEGG" id="gvi:gsl3476"/>
<keyword evidence="2" id="KW-1185">Reference proteome</keyword>
<dbReference type="eggNOG" id="ENOG5032Z0Z">
    <property type="taxonomic scope" value="Bacteria"/>
</dbReference>
<dbReference type="Proteomes" id="UP000000557">
    <property type="component" value="Chromosome"/>
</dbReference>
<dbReference type="AlphaFoldDB" id="Q7NFP8"/>
<evidence type="ECO:0000313" key="1">
    <source>
        <dbReference type="EMBL" id="BAC91417.1"/>
    </source>
</evidence>
<dbReference type="InterPro" id="IPR025990">
    <property type="entry name" value="zinc_ribbon_bacterial"/>
</dbReference>
<dbReference type="HOGENOM" id="CLU_189936_0_1_3"/>
<dbReference type="PIRSF" id="PIRSF037225">
    <property type="entry name" value="UCP037225"/>
    <property type="match status" value="1"/>
</dbReference>
<dbReference type="EnsemblBacteria" id="BAC91417">
    <property type="protein sequence ID" value="BAC91417"/>
    <property type="gene ID" value="BAC91417"/>
</dbReference>
<dbReference type="OrthoDB" id="9814566at2"/>
<evidence type="ECO:0000313" key="2">
    <source>
        <dbReference type="Proteomes" id="UP000000557"/>
    </source>
</evidence>
<dbReference type="EMBL" id="BA000045">
    <property type="protein sequence ID" value="BAC91417.1"/>
    <property type="molecule type" value="Genomic_DNA"/>
</dbReference>
<dbReference type="PhylomeDB" id="Q7NFP8"/>
<proteinExistence type="predicted"/>
<dbReference type="STRING" id="251221.gene:10760988"/>
<sequence length="61" mass="6967">MEQTASYRCAYCGEENQTFVDSSAGWRQVYTEDCQVCCRPNVLTVKISRKTLRPSIEADVE</sequence>
<name>Q7NFP8_GLOVI</name>
<reference evidence="1 2" key="2">
    <citation type="journal article" date="2003" name="DNA Res.">
        <title>Complete genome structure of Gloeobacter violaceus PCC 7421, a cyanobacterium that lacks thylakoids (supplement).</title>
        <authorList>
            <person name="Nakamura Y."/>
            <person name="Kaneko T."/>
            <person name="Sato S."/>
            <person name="Mimuro M."/>
            <person name="Miyashita H."/>
            <person name="Tsuchiya T."/>
            <person name="Sasamoto S."/>
            <person name="Watanabe A."/>
            <person name="Kawashima K."/>
            <person name="Kishida Y."/>
            <person name="Kiyokawa C."/>
            <person name="Kohara M."/>
            <person name="Matsumoto M."/>
            <person name="Matsuno A."/>
            <person name="Nakazaki N."/>
            <person name="Shimpo S."/>
            <person name="Takeuchi C."/>
            <person name="Yamada M."/>
            <person name="Tabata S."/>
        </authorList>
    </citation>
    <scope>NUCLEOTIDE SEQUENCE [LARGE SCALE GENOMIC DNA]</scope>
    <source>
        <strain evidence="2">ATCC 29082 / PCC 7421</strain>
    </source>
</reference>
<accession>Q7NFP8</accession>
<dbReference type="InParanoid" id="Q7NFP8"/>
<gene>
    <name evidence="1" type="ordered locus">gsl3476</name>
</gene>